<dbReference type="CDD" id="cd16981">
    <property type="entry name" value="CID_RPRD_like"/>
    <property type="match status" value="1"/>
</dbReference>
<dbReference type="Pfam" id="PF04818">
    <property type="entry name" value="CID"/>
    <property type="match status" value="1"/>
</dbReference>
<dbReference type="AlphaFoldDB" id="T2MCC8"/>
<protein>
    <submittedName>
        <fullName evidence="4">Regulation of nuclear pre-mRNA domain-containing protein 2</fullName>
    </submittedName>
</protein>
<gene>
    <name evidence="4" type="primary">RPRD2</name>
</gene>
<feature type="compositionally biased region" description="Basic residues" evidence="2">
    <location>
        <begin position="757"/>
        <end position="767"/>
    </location>
</feature>
<feature type="compositionally biased region" description="Basic and acidic residues" evidence="2">
    <location>
        <begin position="144"/>
        <end position="168"/>
    </location>
</feature>
<evidence type="ECO:0000313" key="4">
    <source>
        <dbReference type="EMBL" id="CDG69572.1"/>
    </source>
</evidence>
<dbReference type="GO" id="GO:0031124">
    <property type="term" value="P:mRNA 3'-end processing"/>
    <property type="evidence" value="ECO:0007669"/>
    <property type="project" value="TreeGrafter"/>
</dbReference>
<dbReference type="PANTHER" id="PTHR12460">
    <property type="entry name" value="CYCLIN-DEPENDENT KINASE INHIBITOR-RELATED PROTEIN"/>
    <property type="match status" value="1"/>
</dbReference>
<feature type="compositionally biased region" description="Polar residues" evidence="2">
    <location>
        <begin position="314"/>
        <end position="324"/>
    </location>
</feature>
<dbReference type="Gene3D" id="1.25.40.90">
    <property type="match status" value="1"/>
</dbReference>
<dbReference type="InterPro" id="IPR032337">
    <property type="entry name" value="RPRD1A/B_C"/>
</dbReference>
<dbReference type="SMART" id="SM00582">
    <property type="entry name" value="RPR"/>
    <property type="match status" value="1"/>
</dbReference>
<dbReference type="PANTHER" id="PTHR12460:SF0">
    <property type="entry name" value="CID DOMAIN-CONTAINING PROTEIN-RELATED"/>
    <property type="match status" value="1"/>
</dbReference>
<proteinExistence type="evidence at transcript level"/>
<dbReference type="InterPro" id="IPR008942">
    <property type="entry name" value="ENTH_VHS"/>
</dbReference>
<feature type="region of interest" description="Disordered" evidence="2">
    <location>
        <begin position="143"/>
        <end position="168"/>
    </location>
</feature>
<dbReference type="Pfam" id="PF16566">
    <property type="entry name" value="CREPT"/>
    <property type="match status" value="1"/>
</dbReference>
<dbReference type="GO" id="GO:0000993">
    <property type="term" value="F:RNA polymerase II complex binding"/>
    <property type="evidence" value="ECO:0007669"/>
    <property type="project" value="TreeGrafter"/>
</dbReference>
<dbReference type="InterPro" id="IPR006569">
    <property type="entry name" value="CID_dom"/>
</dbReference>
<feature type="compositionally biased region" description="Basic and acidic residues" evidence="2">
    <location>
        <begin position="734"/>
        <end position="747"/>
    </location>
</feature>
<accession>T2MCC8</accession>
<evidence type="ECO:0000256" key="1">
    <source>
        <dbReference type="SAM" id="Coils"/>
    </source>
</evidence>
<name>T2MCC8_HYDVU</name>
<evidence type="ECO:0000259" key="3">
    <source>
        <dbReference type="PROSITE" id="PS51391"/>
    </source>
</evidence>
<feature type="region of interest" description="Disordered" evidence="2">
    <location>
        <begin position="818"/>
        <end position="858"/>
    </location>
</feature>
<feature type="non-terminal residue" evidence="4">
    <location>
        <position position="1"/>
    </location>
</feature>
<dbReference type="OrthoDB" id="10069473at2759"/>
<reference evidence="4" key="1">
    <citation type="journal article" date="2013" name="Genome Biol. Evol.">
        <title>Punctuated emergences of genetic and phenotypic innovations in eumetazoan, bilaterian, euteleostome, and hominidae ancestors.</title>
        <authorList>
            <person name="Wenger Y."/>
            <person name="Galliot B."/>
        </authorList>
    </citation>
    <scope>NUCLEOTIDE SEQUENCE</scope>
    <source>
        <tissue evidence="4">Whole animals</tissue>
    </source>
</reference>
<feature type="coiled-coil region" evidence="1">
    <location>
        <begin position="286"/>
        <end position="313"/>
    </location>
</feature>
<keyword evidence="1" id="KW-0175">Coiled coil</keyword>
<dbReference type="Gene3D" id="6.10.250.2560">
    <property type="match status" value="1"/>
</dbReference>
<feature type="compositionally biased region" description="Polar residues" evidence="2">
    <location>
        <begin position="659"/>
        <end position="672"/>
    </location>
</feature>
<dbReference type="EMBL" id="HAAD01003340">
    <property type="protein sequence ID" value="CDG69572.1"/>
    <property type="molecule type" value="mRNA"/>
</dbReference>
<dbReference type="PROSITE" id="PS51391">
    <property type="entry name" value="CID"/>
    <property type="match status" value="1"/>
</dbReference>
<feature type="compositionally biased region" description="Low complexity" evidence="2">
    <location>
        <begin position="845"/>
        <end position="855"/>
    </location>
</feature>
<feature type="region of interest" description="Disordered" evidence="2">
    <location>
        <begin position="650"/>
        <end position="801"/>
    </location>
</feature>
<feature type="compositionally biased region" description="Low complexity" evidence="2">
    <location>
        <begin position="325"/>
        <end position="335"/>
    </location>
</feature>
<feature type="region of interest" description="Disordered" evidence="2">
    <location>
        <begin position="314"/>
        <end position="373"/>
    </location>
</feature>
<sequence length="1149" mass="128531">AISPDGSENMATFNAKSFEKKLKTLDPSQTGIQTLSLWILHHKHHAKIITSVWTDLISQVPKPERKLALFYLANDVVQNGKRKAKDLVDMFGKAFMDSISLLSDAKIKVQVERVFDIWNERAIFEPDVIHKYKEMLNKTVKPAVESKSKNKETKSEDKEKKSEEQEIKKTLKPVPPDFKVAKLLVSIKKTTSLDNDVLRKSKLIENLPIDVSSLDSVKHVKGRSSVNKFYKQFEESKVVLEDYCHLLRRCVKDKNALSATLLAGEAYYEAAQEEAKIIVNAYKTFGNRLKSMKKKLEAKIKKLEEANSTLGSQNMKVNTSLYDNDSSQESVSEPVSSDDKTSAINHSFSNANESNIEDMDLDSNSDDDANVSEAYNPETAPLHQTSSFSQDTPSFLNIETMNGMSSFLDRTGASTVLDLSLQKTLPTNEEIKTTSFSAPYSASFSTPFTLHTATQLSTSDNFSKIQENAHTLQTALSSVSTFSSVATLPSVTTTYSLLPSTSSFTNSTITFHSNIFKNVSEADTPVTPVLDEGISKQHVVGNADNKPLQNLIDSLFPMLSKSLQTIKEKTAKSEEIQPSVNDAITFALSGSNEEAPKKKGRFVPIVSDMRVSSPLSLTNPTGLSENQTELINIAAGITKFDDNFLPLSSSSETASISSGQNSTMLLRQNSNDDQSKDDEEKMDKKEKKSRHSSSRHRSHREEHKRSASRSPSRKNSHKTREGSRSPNRRSSHRSTRDYRDDKFVDRRRSSRRSSSPRSRRKGRSHRSTSKDKEDRKRRSPATKPYYNDRRSPTPEMDGSLRASYSANIPQGQFDQSMQNQSFSIGPNVSQSQPGDHKDNQAVMVSSGQPSSSHQSNHTLNQSMNLKSLNSIPNMPVPDMSVFLQLVNSVRPGLPLTSIAPPNMSFDINGTPIINPGLQLTHGNSLHIIQTNPQDNILNLHPLPHGVLPFQNHNLLLQNQSAQHQTESSQEISIMPNKQNNQDIENSIKDLSDSTRENSGMEYRVSHQANKRENKLFGPSNPPPFPGPPPVFEGIPPSIVTSNFEIPPNYEHFSQEGITTFGLPTSFDTYRPKFAEPDPLLEQLEKSNPFPGALHLNSLPPRFINNNSPIFRPRYNNRNGSPRFRRSSFEKSLGFINPFYNDFYYSFSNK</sequence>
<organism evidence="4">
    <name type="scientific">Hydra vulgaris</name>
    <name type="common">Hydra</name>
    <name type="synonym">Hydra attenuata</name>
    <dbReference type="NCBI Taxonomy" id="6087"/>
    <lineage>
        <taxon>Eukaryota</taxon>
        <taxon>Metazoa</taxon>
        <taxon>Cnidaria</taxon>
        <taxon>Hydrozoa</taxon>
        <taxon>Hydroidolina</taxon>
        <taxon>Anthoathecata</taxon>
        <taxon>Aplanulata</taxon>
        <taxon>Hydridae</taxon>
        <taxon>Hydra</taxon>
    </lineage>
</organism>
<feature type="compositionally biased region" description="Acidic residues" evidence="2">
    <location>
        <begin position="355"/>
        <end position="370"/>
    </location>
</feature>
<dbReference type="SUPFAM" id="SSF48464">
    <property type="entry name" value="ENTH/VHS domain"/>
    <property type="match status" value="1"/>
</dbReference>
<evidence type="ECO:0000256" key="2">
    <source>
        <dbReference type="SAM" id="MobiDB-lite"/>
    </source>
</evidence>
<feature type="compositionally biased region" description="Polar residues" evidence="2">
    <location>
        <begin position="342"/>
        <end position="354"/>
    </location>
</feature>
<feature type="compositionally biased region" description="Basic residues" evidence="2">
    <location>
        <begin position="687"/>
        <end position="698"/>
    </location>
</feature>
<feature type="domain" description="CID" evidence="3">
    <location>
        <begin position="10"/>
        <end position="140"/>
    </location>
</feature>
<feature type="compositionally biased region" description="Polar residues" evidence="2">
    <location>
        <begin position="818"/>
        <end position="833"/>
    </location>
</feature>